<reference evidence="2 3" key="1">
    <citation type="submission" date="2020-12" db="EMBL/GenBank/DDBJ databases">
        <title>YIM B01967 draft genome.</title>
        <authorList>
            <person name="Yan X."/>
        </authorList>
    </citation>
    <scope>NUCLEOTIDE SEQUENCE [LARGE SCALE GENOMIC DNA]</scope>
    <source>
        <strain evidence="2 3">YIM B01967</strain>
    </source>
</reference>
<dbReference type="RefSeq" id="WP_200748794.1">
    <property type="nucleotide sequence ID" value="NZ_JAEOAH010000008.1"/>
</dbReference>
<dbReference type="CDD" id="cd04301">
    <property type="entry name" value="NAT_SF"/>
    <property type="match status" value="1"/>
</dbReference>
<accession>A0ABS1H7L9</accession>
<dbReference type="Gene3D" id="3.40.630.30">
    <property type="match status" value="1"/>
</dbReference>
<dbReference type="PROSITE" id="PS51186">
    <property type="entry name" value="GNAT"/>
    <property type="match status" value="1"/>
</dbReference>
<dbReference type="Proteomes" id="UP000618943">
    <property type="component" value="Unassembled WGS sequence"/>
</dbReference>
<keyword evidence="3" id="KW-1185">Reference proteome</keyword>
<name>A0ABS1H7L9_9BACL</name>
<dbReference type="Pfam" id="PF00583">
    <property type="entry name" value="Acetyltransf_1"/>
    <property type="match status" value="1"/>
</dbReference>
<feature type="domain" description="N-acetyltransferase" evidence="1">
    <location>
        <begin position="3"/>
        <end position="154"/>
    </location>
</feature>
<dbReference type="EMBL" id="JAEOAH010000008">
    <property type="protein sequence ID" value="MBK3495018.1"/>
    <property type="molecule type" value="Genomic_DNA"/>
</dbReference>
<comment type="caution">
    <text evidence="2">The sequence shown here is derived from an EMBL/GenBank/DDBJ whole genome shotgun (WGS) entry which is preliminary data.</text>
</comment>
<dbReference type="InterPro" id="IPR039840">
    <property type="entry name" value="NAA80"/>
</dbReference>
<dbReference type="PANTHER" id="PTHR13538:SF4">
    <property type="entry name" value="N-ALPHA-ACETYLTRANSFERASE 80"/>
    <property type="match status" value="1"/>
</dbReference>
<gene>
    <name evidence="2" type="ORF">JFL43_09120</name>
</gene>
<organism evidence="2 3">
    <name type="scientific">Viridibacillus soli</name>
    <dbReference type="NCBI Taxonomy" id="2798301"/>
    <lineage>
        <taxon>Bacteria</taxon>
        <taxon>Bacillati</taxon>
        <taxon>Bacillota</taxon>
        <taxon>Bacilli</taxon>
        <taxon>Bacillales</taxon>
        <taxon>Caryophanaceae</taxon>
        <taxon>Viridibacillus</taxon>
    </lineage>
</organism>
<dbReference type="SUPFAM" id="SSF55729">
    <property type="entry name" value="Acyl-CoA N-acyltransferases (Nat)"/>
    <property type="match status" value="1"/>
</dbReference>
<evidence type="ECO:0000313" key="3">
    <source>
        <dbReference type="Proteomes" id="UP000618943"/>
    </source>
</evidence>
<dbReference type="InterPro" id="IPR000182">
    <property type="entry name" value="GNAT_dom"/>
</dbReference>
<evidence type="ECO:0000259" key="1">
    <source>
        <dbReference type="PROSITE" id="PS51186"/>
    </source>
</evidence>
<sequence>MDIEFLASATKYKEDVAQMVYEEFVLKIGGTKSLNDVVNYFSNTNVDQFPITLIALDDEKCVGTVSIFENDLKQRQNYKPWLASLYTLPAHRSKGVGSQLITEVLKVVKGLGYEEIYLKTENASDYYRNRGWVYVETLIDANDESIDVFKHNLN</sequence>
<evidence type="ECO:0000313" key="2">
    <source>
        <dbReference type="EMBL" id="MBK3495018.1"/>
    </source>
</evidence>
<dbReference type="PANTHER" id="PTHR13538">
    <property type="entry name" value="N-ACETYLTRANSFERASE 6"/>
    <property type="match status" value="1"/>
</dbReference>
<proteinExistence type="predicted"/>
<dbReference type="InterPro" id="IPR016181">
    <property type="entry name" value="Acyl_CoA_acyltransferase"/>
</dbReference>
<protein>
    <submittedName>
        <fullName evidence="2">GNAT family N-acetyltransferase</fullName>
    </submittedName>
</protein>